<feature type="region of interest" description="Disordered" evidence="2">
    <location>
        <begin position="247"/>
        <end position="272"/>
    </location>
</feature>
<dbReference type="Gene3D" id="1.10.287.1490">
    <property type="match status" value="1"/>
</dbReference>
<accession>V9DVT8</accession>
<evidence type="ECO:0000313" key="4">
    <source>
        <dbReference type="Proteomes" id="UP000018721"/>
    </source>
</evidence>
<dbReference type="EMBL" id="ANIZ01004073">
    <property type="protein sequence ID" value="ETI30403.1"/>
    <property type="molecule type" value="Genomic_DNA"/>
</dbReference>
<proteinExistence type="predicted"/>
<gene>
    <name evidence="3" type="ORF">F443_22476</name>
</gene>
<dbReference type="PANTHER" id="PTHR23159:SF31">
    <property type="entry name" value="CENTROSOME-ASSOCIATED PROTEIN CEP250 ISOFORM X1"/>
    <property type="match status" value="1"/>
</dbReference>
<keyword evidence="4" id="KW-1185">Reference proteome</keyword>
<dbReference type="PANTHER" id="PTHR23159">
    <property type="entry name" value="CENTROSOMAL PROTEIN 2"/>
    <property type="match status" value="1"/>
</dbReference>
<evidence type="ECO:0000256" key="1">
    <source>
        <dbReference type="SAM" id="Coils"/>
    </source>
</evidence>
<organism evidence="3 4">
    <name type="scientific">Phytophthora nicotianae P1569</name>
    <dbReference type="NCBI Taxonomy" id="1317065"/>
    <lineage>
        <taxon>Eukaryota</taxon>
        <taxon>Sar</taxon>
        <taxon>Stramenopiles</taxon>
        <taxon>Oomycota</taxon>
        <taxon>Peronosporomycetes</taxon>
        <taxon>Peronosporales</taxon>
        <taxon>Peronosporaceae</taxon>
        <taxon>Phytophthora</taxon>
    </lineage>
</organism>
<sequence>MMTSQLSLHALRESPQHQLSGFPHRSSPLAAATRLRCRSPPVSAQLRRHIFRVFVDLTSSPCSSPRSAARGGPATVSTVELADLSLDLAGVRASLSALQQVIDQTEALRELRSNHEVLRREFLATRRRAEDLERQLADAANAASPFVLFCQHKYEVVRHQLESTRTEHAECLNALQERLDNSRDLEACRLRYHDLQLRYREAVSEFQDRISTLEAQLAAAFFFGVIVPPDTAHRIADLESQLARSQSDLQVERDRQSSFDSELRESATSHKAAQAEVDRLTAAIKRKTRRFRTLRDNYERRLKVADNTIATHSAELDRLQDRVSTLDQDLQRLPSMSRWRFLSSIKPGQSVSPPVKDRVSAARDTIARLEKQINQVEKPQKSRQDLELALAALQQERDGLVVQRVELLGQLGERFMEVTDLRPERDQAQERLPSIESLFPSALGHKRSRSESDSPAQSARVSKGARSTSGPFPAGALSQGPASTSSIEVLSAVAAGQKSEGPASSPPFAGPPDHLSRSARSTVKGGHGGASSSPAASDVGAHSGSGESSSGKSSSTRVFDSDAVGSDSGSPELSRARDQLGMPPGPLSDAELADLPPTTVPRSEWIPGYRDRRSFRSHDIVPWSAQDIRQISIVEMDADLLFHQFAKPMEWLIPLRDSVPPLGEWRDDLVDESNVRDLIESAPWEILAAKIDRLTFRGRGWFRHMMRLNASYEDEHLRAYWDSTHAFPMSITKRRASRYFDGFCTDRKQRRSRAGARWKSFLQQVLIGLLRGFCDLDLLLDPFFLHFPRPGEAGSWYTGIENGADPADLLEALAITNAADRWRNHFRNVPADHPSLGIARLPGKFVSFSS</sequence>
<protein>
    <submittedName>
        <fullName evidence="3">Uncharacterized protein</fullName>
    </submittedName>
</protein>
<feature type="compositionally biased region" description="Basic and acidic residues" evidence="2">
    <location>
        <begin position="250"/>
        <end position="268"/>
    </location>
</feature>
<dbReference type="Proteomes" id="UP000018721">
    <property type="component" value="Unassembled WGS sequence"/>
</dbReference>
<keyword evidence="1" id="KW-0175">Coiled coil</keyword>
<feature type="compositionally biased region" description="Polar residues" evidence="2">
    <location>
        <begin position="453"/>
        <end position="470"/>
    </location>
</feature>
<dbReference type="AlphaFoldDB" id="V9DVT8"/>
<feature type="region of interest" description="Disordered" evidence="2">
    <location>
        <begin position="421"/>
        <end position="604"/>
    </location>
</feature>
<feature type="coiled-coil region" evidence="1">
    <location>
        <begin position="101"/>
        <end position="142"/>
    </location>
</feature>
<dbReference type="HOGENOM" id="CLU_016983_0_0_1"/>
<dbReference type="eggNOG" id="ENOG502SPUZ">
    <property type="taxonomic scope" value="Eukaryota"/>
</dbReference>
<reference evidence="3 4" key="1">
    <citation type="submission" date="2013-11" db="EMBL/GenBank/DDBJ databases">
        <title>The Genome Sequence of Phytophthora parasitica P1569.</title>
        <authorList>
            <consortium name="The Broad Institute Genomics Platform"/>
            <person name="Russ C."/>
            <person name="Tyler B."/>
            <person name="Panabieres F."/>
            <person name="Shan W."/>
            <person name="Tripathy S."/>
            <person name="Grunwald N."/>
            <person name="Machado M."/>
            <person name="Johnson C.S."/>
            <person name="Arredondo F."/>
            <person name="Hong C."/>
            <person name="Coffey M."/>
            <person name="Young S.K."/>
            <person name="Zeng Q."/>
            <person name="Gargeya S."/>
            <person name="Fitzgerald M."/>
            <person name="Abouelleil A."/>
            <person name="Alvarado L."/>
            <person name="Chapman S.B."/>
            <person name="Gainer-Dewar J."/>
            <person name="Goldberg J."/>
            <person name="Griggs A."/>
            <person name="Gujja S."/>
            <person name="Hansen M."/>
            <person name="Howarth C."/>
            <person name="Imamovic A."/>
            <person name="Ireland A."/>
            <person name="Larimer J."/>
            <person name="McCowan C."/>
            <person name="Murphy C."/>
            <person name="Pearson M."/>
            <person name="Poon T.W."/>
            <person name="Priest M."/>
            <person name="Roberts A."/>
            <person name="Saif S."/>
            <person name="Shea T."/>
            <person name="Sykes S."/>
            <person name="Wortman J."/>
            <person name="Nusbaum C."/>
            <person name="Birren B."/>
        </authorList>
    </citation>
    <scope>NUCLEOTIDE SEQUENCE [LARGE SCALE GENOMIC DNA]</scope>
    <source>
        <strain evidence="3 4">P1569</strain>
    </source>
</reference>
<feature type="compositionally biased region" description="Low complexity" evidence="2">
    <location>
        <begin position="530"/>
        <end position="555"/>
    </location>
</feature>
<name>V9DVT8_PHYNI</name>
<evidence type="ECO:0000313" key="3">
    <source>
        <dbReference type="EMBL" id="ETI30403.1"/>
    </source>
</evidence>
<evidence type="ECO:0000256" key="2">
    <source>
        <dbReference type="SAM" id="MobiDB-lite"/>
    </source>
</evidence>
<comment type="caution">
    <text evidence="3">The sequence shown here is derived from an EMBL/GenBank/DDBJ whole genome shotgun (WGS) entry which is preliminary data.</text>
</comment>